<keyword evidence="3 4" id="KW-0067">ATP-binding</keyword>
<dbReference type="InterPro" id="IPR014746">
    <property type="entry name" value="Gln_synth/guanido_kin_cat_dom"/>
</dbReference>
<keyword evidence="1 4" id="KW-0436">Ligase</keyword>
<comment type="function">
    <text evidence="4">ATP-dependent carboxylate-amine ligase which exhibits weak glutamate--cysteine ligase activity.</text>
</comment>
<reference evidence="5" key="1">
    <citation type="journal article" date="2014" name="Int. J. Syst. Evol. Microbiol.">
        <title>Complete genome sequence of Corynebacterium casei LMG S-19264T (=DSM 44701T), isolated from a smear-ripened cheese.</title>
        <authorList>
            <consortium name="US DOE Joint Genome Institute (JGI-PGF)"/>
            <person name="Walter F."/>
            <person name="Albersmeier A."/>
            <person name="Kalinowski J."/>
            <person name="Ruckert C."/>
        </authorList>
    </citation>
    <scope>NUCLEOTIDE SEQUENCE</scope>
    <source>
        <strain evidence="5">VKM B-2347</strain>
    </source>
</reference>
<evidence type="ECO:0000256" key="1">
    <source>
        <dbReference type="ARBA" id="ARBA00022598"/>
    </source>
</evidence>
<dbReference type="RefSeq" id="WP_271168944.1">
    <property type="nucleotide sequence ID" value="NZ_BSFI01000008.1"/>
</dbReference>
<comment type="similarity">
    <text evidence="4">Belongs to the glutamate--cysteine ligase type 2 family. YbdK subfamily.</text>
</comment>
<evidence type="ECO:0000313" key="5">
    <source>
        <dbReference type="EMBL" id="GLK68721.1"/>
    </source>
</evidence>
<dbReference type="EC" id="6.3.2.2" evidence="4"/>
<comment type="catalytic activity">
    <reaction evidence="4">
        <text>L-cysteine + L-glutamate + ATP = gamma-L-glutamyl-L-cysteine + ADP + phosphate + H(+)</text>
        <dbReference type="Rhea" id="RHEA:13285"/>
        <dbReference type="ChEBI" id="CHEBI:15378"/>
        <dbReference type="ChEBI" id="CHEBI:29985"/>
        <dbReference type="ChEBI" id="CHEBI:30616"/>
        <dbReference type="ChEBI" id="CHEBI:35235"/>
        <dbReference type="ChEBI" id="CHEBI:43474"/>
        <dbReference type="ChEBI" id="CHEBI:58173"/>
        <dbReference type="ChEBI" id="CHEBI:456216"/>
        <dbReference type="EC" id="6.3.2.2"/>
    </reaction>
</comment>
<proteinExistence type="inferred from homology"/>
<dbReference type="AlphaFoldDB" id="A0A9W6J2R6"/>
<dbReference type="PANTHER" id="PTHR36510">
    <property type="entry name" value="GLUTAMATE--CYSTEINE LIGASE 2-RELATED"/>
    <property type="match status" value="1"/>
</dbReference>
<evidence type="ECO:0000256" key="3">
    <source>
        <dbReference type="ARBA" id="ARBA00022840"/>
    </source>
</evidence>
<evidence type="ECO:0000256" key="4">
    <source>
        <dbReference type="HAMAP-Rule" id="MF_01609"/>
    </source>
</evidence>
<protein>
    <recommendedName>
        <fullName evidence="4">Putative glutamate--cysteine ligase 2</fullName>
        <ecNumber evidence="4">6.3.2.2</ecNumber>
    </recommendedName>
    <alternativeName>
        <fullName evidence="4">Gamma-glutamylcysteine synthetase 2</fullName>
        <shortName evidence="4">GCS 2</shortName>
        <shortName evidence="4">Gamma-GCS 2</shortName>
    </alternativeName>
</protein>
<dbReference type="Proteomes" id="UP001143372">
    <property type="component" value="Unassembled WGS sequence"/>
</dbReference>
<dbReference type="HAMAP" id="MF_01609">
    <property type="entry name" value="Glu_cys_ligase_2"/>
    <property type="match status" value="1"/>
</dbReference>
<name>A0A9W6J2R6_9HYPH</name>
<dbReference type="GO" id="GO:0004357">
    <property type="term" value="F:glutamate-cysteine ligase activity"/>
    <property type="evidence" value="ECO:0007669"/>
    <property type="project" value="UniProtKB-EC"/>
</dbReference>
<dbReference type="InterPro" id="IPR050141">
    <property type="entry name" value="GCL_type2/YbdK_subfam"/>
</dbReference>
<dbReference type="NCBIfam" id="TIGR02050">
    <property type="entry name" value="gshA_cyan_rel"/>
    <property type="match status" value="1"/>
</dbReference>
<evidence type="ECO:0000313" key="6">
    <source>
        <dbReference type="Proteomes" id="UP001143372"/>
    </source>
</evidence>
<keyword evidence="6" id="KW-1185">Reference proteome</keyword>
<comment type="caution">
    <text evidence="5">The sequence shown here is derived from an EMBL/GenBank/DDBJ whole genome shotgun (WGS) entry which is preliminary data.</text>
</comment>
<dbReference type="SUPFAM" id="SSF55931">
    <property type="entry name" value="Glutamine synthetase/guanido kinase"/>
    <property type="match status" value="1"/>
</dbReference>
<sequence>MDGAFRFGVEEEYFLADATTGASPDSAAADRFHKAAASVVKPASHELLKGQIEVQTEPGVNFDAARDQLREMRRDLAKVAAEHGLLVFAAGSHPLAKSREQDTTEKARYRRLEAELGLIASRTMICATHIHVEAPEADGRIGVMNRLLPFLPLLLALSVSSPFWQGRDTRLKGYRLTAFAEWPRTGLPELFRDQHEYQRFIDLLVAAGVVEDATFVWWHIRPSTRFPTIELRVCDSCPRLDDAIAIAALYQALFRCVLRRPELNADMGPVDRGVCASNIWQAQQHGVEAELIDVALAAARPVAAHLDVALELVEQDAEALGSSEWVGRTRDILKRGTSADRQLAAYRNAKAEGAADDDALREVVRSLAEETAS</sequence>
<reference evidence="5" key="2">
    <citation type="submission" date="2023-01" db="EMBL/GenBank/DDBJ databases">
        <authorList>
            <person name="Sun Q."/>
            <person name="Evtushenko L."/>
        </authorList>
    </citation>
    <scope>NUCLEOTIDE SEQUENCE</scope>
    <source>
        <strain evidence="5">VKM B-2347</strain>
    </source>
</reference>
<dbReference type="Pfam" id="PF04107">
    <property type="entry name" value="GCS2"/>
    <property type="match status" value="1"/>
</dbReference>
<evidence type="ECO:0000256" key="2">
    <source>
        <dbReference type="ARBA" id="ARBA00022741"/>
    </source>
</evidence>
<dbReference type="GO" id="GO:0042398">
    <property type="term" value="P:modified amino acid biosynthetic process"/>
    <property type="evidence" value="ECO:0007669"/>
    <property type="project" value="InterPro"/>
</dbReference>
<accession>A0A9W6J2R6</accession>
<organism evidence="5 6">
    <name type="scientific">Hansschlegelia plantiphila</name>
    <dbReference type="NCBI Taxonomy" id="374655"/>
    <lineage>
        <taxon>Bacteria</taxon>
        <taxon>Pseudomonadati</taxon>
        <taxon>Pseudomonadota</taxon>
        <taxon>Alphaproteobacteria</taxon>
        <taxon>Hyphomicrobiales</taxon>
        <taxon>Methylopilaceae</taxon>
        <taxon>Hansschlegelia</taxon>
    </lineage>
</organism>
<dbReference type="PANTHER" id="PTHR36510:SF1">
    <property type="entry name" value="GLUTAMATE--CYSTEINE LIGASE 2-RELATED"/>
    <property type="match status" value="1"/>
</dbReference>
<gene>
    <name evidence="5" type="ORF">GCM10008179_23590</name>
</gene>
<dbReference type="NCBIfam" id="NF010039">
    <property type="entry name" value="PRK13515.1"/>
    <property type="match status" value="1"/>
</dbReference>
<dbReference type="InterPro" id="IPR006336">
    <property type="entry name" value="GCS2"/>
</dbReference>
<dbReference type="Gene3D" id="3.30.590.20">
    <property type="match status" value="1"/>
</dbReference>
<dbReference type="GO" id="GO:0005524">
    <property type="term" value="F:ATP binding"/>
    <property type="evidence" value="ECO:0007669"/>
    <property type="project" value="UniProtKB-KW"/>
</dbReference>
<dbReference type="EMBL" id="BSFI01000008">
    <property type="protein sequence ID" value="GLK68721.1"/>
    <property type="molecule type" value="Genomic_DNA"/>
</dbReference>
<keyword evidence="2 4" id="KW-0547">Nucleotide-binding</keyword>
<dbReference type="InterPro" id="IPR011793">
    <property type="entry name" value="YbdK"/>
</dbReference>